<dbReference type="PANTHER" id="PTHR43537:SF53">
    <property type="entry name" value="HTH-TYPE TRANSCRIPTIONAL REPRESSOR NANR"/>
    <property type="match status" value="1"/>
</dbReference>
<dbReference type="Gene3D" id="1.20.120.530">
    <property type="entry name" value="GntR ligand-binding domain-like"/>
    <property type="match status" value="1"/>
</dbReference>
<reference evidence="5 6" key="1">
    <citation type="submission" date="2023-02" db="EMBL/GenBank/DDBJ databases">
        <title>Bacterial whole genomic sequence of Curvibacter sp. HBC61.</title>
        <authorList>
            <person name="Le V."/>
            <person name="Ko S.-R."/>
            <person name="Ahn C.-Y."/>
            <person name="Oh H.-M."/>
        </authorList>
    </citation>
    <scope>NUCLEOTIDE SEQUENCE [LARGE SCALE GENOMIC DNA]</scope>
    <source>
        <strain evidence="5 6">HBC61</strain>
    </source>
</reference>
<keyword evidence="3" id="KW-0804">Transcription</keyword>
<evidence type="ECO:0000313" key="5">
    <source>
        <dbReference type="EMBL" id="MDD0837844.1"/>
    </source>
</evidence>
<organism evidence="5 6">
    <name type="scientific">Curvibacter cyanobacteriorum</name>
    <dbReference type="NCBI Taxonomy" id="3026422"/>
    <lineage>
        <taxon>Bacteria</taxon>
        <taxon>Pseudomonadati</taxon>
        <taxon>Pseudomonadota</taxon>
        <taxon>Betaproteobacteria</taxon>
        <taxon>Burkholderiales</taxon>
        <taxon>Comamonadaceae</taxon>
        <taxon>Curvibacter</taxon>
    </lineage>
</organism>
<dbReference type="InterPro" id="IPR000524">
    <property type="entry name" value="Tscrpt_reg_HTH_GntR"/>
</dbReference>
<dbReference type="SMART" id="SM00345">
    <property type="entry name" value="HTH_GNTR"/>
    <property type="match status" value="1"/>
</dbReference>
<dbReference type="PROSITE" id="PS50949">
    <property type="entry name" value="HTH_GNTR"/>
    <property type="match status" value="1"/>
</dbReference>
<evidence type="ECO:0000259" key="4">
    <source>
        <dbReference type="PROSITE" id="PS50949"/>
    </source>
</evidence>
<evidence type="ECO:0000313" key="6">
    <source>
        <dbReference type="Proteomes" id="UP001528673"/>
    </source>
</evidence>
<dbReference type="Proteomes" id="UP001528673">
    <property type="component" value="Unassembled WGS sequence"/>
</dbReference>
<keyword evidence="1" id="KW-0805">Transcription regulation</keyword>
<dbReference type="InterPro" id="IPR011711">
    <property type="entry name" value="GntR_C"/>
</dbReference>
<evidence type="ECO:0000256" key="1">
    <source>
        <dbReference type="ARBA" id="ARBA00023015"/>
    </source>
</evidence>
<dbReference type="InterPro" id="IPR008920">
    <property type="entry name" value="TF_FadR/GntR_C"/>
</dbReference>
<feature type="domain" description="HTH gntR-type" evidence="4">
    <location>
        <begin position="8"/>
        <end position="77"/>
    </location>
</feature>
<dbReference type="PRINTS" id="PR00035">
    <property type="entry name" value="HTHGNTR"/>
</dbReference>
<dbReference type="Gene3D" id="1.10.10.10">
    <property type="entry name" value="Winged helix-like DNA-binding domain superfamily/Winged helix DNA-binding domain"/>
    <property type="match status" value="1"/>
</dbReference>
<dbReference type="EMBL" id="JAQSIP010000002">
    <property type="protein sequence ID" value="MDD0837844.1"/>
    <property type="molecule type" value="Genomic_DNA"/>
</dbReference>
<sequence>MTEPIQRRKLFQEVLDRLMARIRSGDIPPGAQLPSERELMEVYGVGRPAVREALQALERSGIVEIAHGERARVVVPTADRLMAQIAGGAMHLLRSQPDTLEHLKDARLFLETGMARLAAERATEADVARLRQAVARHRASLNDLEKFIELDMVFHRELATLSGNPIFPAIVEALFRWASEYHQDMVRAPGVEALTFSEHERIVDAVAQHQPEAAVEAMRAHLTRASQLYKTSSNQPG</sequence>
<accession>A0ABT5MUW0</accession>
<protein>
    <submittedName>
        <fullName evidence="5">Transcriptional regulator NanR</fullName>
    </submittedName>
</protein>
<dbReference type="InterPro" id="IPR036390">
    <property type="entry name" value="WH_DNA-bd_sf"/>
</dbReference>
<dbReference type="Pfam" id="PF00392">
    <property type="entry name" value="GntR"/>
    <property type="match status" value="1"/>
</dbReference>
<gene>
    <name evidence="5" type="ORF">PSQ40_04595</name>
</gene>
<evidence type="ECO:0000256" key="2">
    <source>
        <dbReference type="ARBA" id="ARBA00023125"/>
    </source>
</evidence>
<evidence type="ECO:0000256" key="3">
    <source>
        <dbReference type="ARBA" id="ARBA00023163"/>
    </source>
</evidence>
<dbReference type="InterPro" id="IPR036388">
    <property type="entry name" value="WH-like_DNA-bd_sf"/>
</dbReference>
<dbReference type="SMART" id="SM00895">
    <property type="entry name" value="FCD"/>
    <property type="match status" value="1"/>
</dbReference>
<dbReference type="SUPFAM" id="SSF48008">
    <property type="entry name" value="GntR ligand-binding domain-like"/>
    <property type="match status" value="1"/>
</dbReference>
<comment type="caution">
    <text evidence="5">The sequence shown here is derived from an EMBL/GenBank/DDBJ whole genome shotgun (WGS) entry which is preliminary data.</text>
</comment>
<dbReference type="NCBIfam" id="NF003011">
    <property type="entry name" value="PRK03837.1"/>
    <property type="match status" value="1"/>
</dbReference>
<dbReference type="SUPFAM" id="SSF46785">
    <property type="entry name" value="Winged helix' DNA-binding domain"/>
    <property type="match status" value="1"/>
</dbReference>
<name>A0ABT5MUW0_9BURK</name>
<proteinExistence type="predicted"/>
<dbReference type="CDD" id="cd07377">
    <property type="entry name" value="WHTH_GntR"/>
    <property type="match status" value="1"/>
</dbReference>
<dbReference type="PANTHER" id="PTHR43537">
    <property type="entry name" value="TRANSCRIPTIONAL REGULATOR, GNTR FAMILY"/>
    <property type="match status" value="1"/>
</dbReference>
<dbReference type="RefSeq" id="WP_273949141.1">
    <property type="nucleotide sequence ID" value="NZ_JAQSIP010000002.1"/>
</dbReference>
<keyword evidence="2" id="KW-0238">DNA-binding</keyword>
<dbReference type="Pfam" id="PF07729">
    <property type="entry name" value="FCD"/>
    <property type="match status" value="1"/>
</dbReference>
<keyword evidence="6" id="KW-1185">Reference proteome</keyword>